<dbReference type="EMBL" id="JAUFSA010000001">
    <property type="protein sequence ID" value="MDP7738058.1"/>
    <property type="molecule type" value="Genomic_DNA"/>
</dbReference>
<dbReference type="RefSeq" id="WP_242460583.1">
    <property type="nucleotide sequence ID" value="NZ_BLKX01000001.1"/>
</dbReference>
<keyword evidence="2" id="KW-1133">Transmembrane helix</keyword>
<proteinExistence type="predicted"/>
<reference evidence="3" key="2">
    <citation type="submission" date="2020-02" db="EMBL/GenBank/DDBJ databases">
        <authorList>
            <person name="Matsumoto Y."/>
            <person name="Kinjo T."/>
            <person name="Motooka D."/>
            <person name="Nabeya D."/>
            <person name="Jung N."/>
            <person name="Uechi K."/>
            <person name="Horii T."/>
            <person name="Iida T."/>
            <person name="Fujita J."/>
            <person name="Nakamura S."/>
        </authorList>
    </citation>
    <scope>NUCLEOTIDE SEQUENCE</scope>
    <source>
        <strain evidence="3">JCM 18565</strain>
    </source>
</reference>
<dbReference type="AlphaFoldDB" id="A0AAJ1S689"/>
<sequence>MDSETDPPEEGGTEDTKPEDTKPEEAKPEPGESAQDRPRRSSLGANRPFKDAPDKPDGPPLLKPLGSIQFQDAATTKPRPPTPAELRARKKHEEKERELEEAREAAEAKRQKQKRILMGSAAAVGVVGLVAGVGYWLLRPDNVTAQCVQDDPNGQPVIVPDSYCTGHTPGMNGFFFWGGHSYRYYYGSSGSVGQRPIGGSTSIPKGANVTTKSGTSIQRGGIGGSGGKGGGGGGS</sequence>
<evidence type="ECO:0000256" key="1">
    <source>
        <dbReference type="SAM" id="MobiDB-lite"/>
    </source>
</evidence>
<accession>A0AAJ1S689</accession>
<keyword evidence="2" id="KW-0812">Transmembrane</keyword>
<feature type="compositionally biased region" description="Acidic residues" evidence="1">
    <location>
        <begin position="1"/>
        <end position="13"/>
    </location>
</feature>
<feature type="transmembrane region" description="Helical" evidence="2">
    <location>
        <begin position="116"/>
        <end position="138"/>
    </location>
</feature>
<keyword evidence="5" id="KW-1185">Reference proteome</keyword>
<feature type="compositionally biased region" description="Basic and acidic residues" evidence="1">
    <location>
        <begin position="91"/>
        <end position="106"/>
    </location>
</feature>
<feature type="compositionally biased region" description="Basic and acidic residues" evidence="1">
    <location>
        <begin position="14"/>
        <end position="39"/>
    </location>
</feature>
<feature type="region of interest" description="Disordered" evidence="1">
    <location>
        <begin position="1"/>
        <end position="106"/>
    </location>
</feature>
<name>A0AAJ1S689_9MYCO</name>
<evidence type="ECO:0000313" key="3">
    <source>
        <dbReference type="EMBL" id="GFG82198.1"/>
    </source>
</evidence>
<feature type="compositionally biased region" description="Polar residues" evidence="1">
    <location>
        <begin position="201"/>
        <end position="218"/>
    </location>
</feature>
<dbReference type="EMBL" id="BLKX01000001">
    <property type="protein sequence ID" value="GFG82198.1"/>
    <property type="molecule type" value="Genomic_DNA"/>
</dbReference>
<keyword evidence="2" id="KW-0472">Membrane</keyword>
<evidence type="ECO:0000256" key="2">
    <source>
        <dbReference type="SAM" id="Phobius"/>
    </source>
</evidence>
<feature type="region of interest" description="Disordered" evidence="1">
    <location>
        <begin position="201"/>
        <end position="235"/>
    </location>
</feature>
<dbReference type="Proteomes" id="UP001229081">
    <property type="component" value="Unassembled WGS sequence"/>
</dbReference>
<reference evidence="3 5" key="1">
    <citation type="journal article" date="2019" name="Emerg. Microbes Infect.">
        <title>Comprehensive subspecies identification of 175 nontuberculous mycobacteria species based on 7547 genomic profiles.</title>
        <authorList>
            <person name="Matsumoto Y."/>
            <person name="Kinjo T."/>
            <person name="Motooka D."/>
            <person name="Nabeya D."/>
            <person name="Jung N."/>
            <person name="Uechi K."/>
            <person name="Horii T."/>
            <person name="Iida T."/>
            <person name="Fujita J."/>
            <person name="Nakamura S."/>
        </authorList>
    </citation>
    <scope>NUCLEOTIDE SEQUENCE [LARGE SCALE GENOMIC DNA]</scope>
    <source>
        <strain evidence="3 5">JCM 18565</strain>
    </source>
</reference>
<gene>
    <name evidence="3" type="ORF">MPRG_54740</name>
    <name evidence="4" type="ORF">QXL92_25285</name>
</gene>
<feature type="compositionally biased region" description="Gly residues" evidence="1">
    <location>
        <begin position="220"/>
        <end position="235"/>
    </location>
</feature>
<reference evidence="4" key="3">
    <citation type="submission" date="2023-06" db="EMBL/GenBank/DDBJ databases">
        <title>Identification of two novel mycobacterium reveal diversities and complexities of Mycobacterium gordonae clade.</title>
        <authorList>
            <person name="Matsumoto Y."/>
            <person name="Nakamura S."/>
            <person name="Motooka D."/>
            <person name="Fukushima K."/>
        </authorList>
    </citation>
    <scope>NUCLEOTIDE SEQUENCE</scope>
    <source>
        <strain evidence="4">TY812</strain>
    </source>
</reference>
<feature type="compositionally biased region" description="Basic and acidic residues" evidence="1">
    <location>
        <begin position="48"/>
        <end position="57"/>
    </location>
</feature>
<evidence type="ECO:0000313" key="5">
    <source>
        <dbReference type="Proteomes" id="UP000465240"/>
    </source>
</evidence>
<evidence type="ECO:0000313" key="6">
    <source>
        <dbReference type="Proteomes" id="UP001229081"/>
    </source>
</evidence>
<comment type="caution">
    <text evidence="4">The sequence shown here is derived from an EMBL/GenBank/DDBJ whole genome shotgun (WGS) entry which is preliminary data.</text>
</comment>
<organism evidence="4 6">
    <name type="scientific">Mycobacterium paragordonae</name>
    <dbReference type="NCBI Taxonomy" id="1389713"/>
    <lineage>
        <taxon>Bacteria</taxon>
        <taxon>Bacillati</taxon>
        <taxon>Actinomycetota</taxon>
        <taxon>Actinomycetes</taxon>
        <taxon>Mycobacteriales</taxon>
        <taxon>Mycobacteriaceae</taxon>
        <taxon>Mycobacterium</taxon>
    </lineage>
</organism>
<protein>
    <submittedName>
        <fullName evidence="4">Uncharacterized protein</fullName>
    </submittedName>
</protein>
<dbReference type="Proteomes" id="UP000465240">
    <property type="component" value="Unassembled WGS sequence"/>
</dbReference>
<evidence type="ECO:0000313" key="4">
    <source>
        <dbReference type="EMBL" id="MDP7738058.1"/>
    </source>
</evidence>